<dbReference type="PANTHER" id="PTHR24148:SF64">
    <property type="entry name" value="HETEROKARYON INCOMPATIBILITY DOMAIN-CONTAINING PROTEIN"/>
    <property type="match status" value="1"/>
</dbReference>
<accession>A0AA39V3W2</accession>
<dbReference type="Pfam" id="PF06985">
    <property type="entry name" value="HET"/>
    <property type="match status" value="1"/>
</dbReference>
<dbReference type="InterPro" id="IPR052895">
    <property type="entry name" value="HetReg/Transcr_Mod"/>
</dbReference>
<evidence type="ECO:0000259" key="1">
    <source>
        <dbReference type="Pfam" id="PF06985"/>
    </source>
</evidence>
<proteinExistence type="predicted"/>
<protein>
    <recommendedName>
        <fullName evidence="1">Heterokaryon incompatibility domain-containing protein</fullName>
    </recommendedName>
</protein>
<reference evidence="2" key="1">
    <citation type="submission" date="2023-03" db="EMBL/GenBank/DDBJ databases">
        <title>Complete genome of Cladonia borealis.</title>
        <authorList>
            <person name="Park H."/>
        </authorList>
    </citation>
    <scope>NUCLEOTIDE SEQUENCE</scope>
    <source>
        <strain evidence="2">ANT050790</strain>
    </source>
</reference>
<dbReference type="EMBL" id="JAFEKC020000004">
    <property type="protein sequence ID" value="KAK0514932.1"/>
    <property type="molecule type" value="Genomic_DNA"/>
</dbReference>
<dbReference type="Pfam" id="PF26639">
    <property type="entry name" value="Het-6_barrel"/>
    <property type="match status" value="1"/>
</dbReference>
<dbReference type="AlphaFoldDB" id="A0AA39V3W2"/>
<feature type="domain" description="Heterokaryon incompatibility" evidence="1">
    <location>
        <begin position="45"/>
        <end position="217"/>
    </location>
</feature>
<dbReference type="Proteomes" id="UP001166286">
    <property type="component" value="Unassembled WGS sequence"/>
</dbReference>
<sequence>MKPYKYSNLNGDEIRLLHLLPRSASREVRIKIETVTLSADQHPQYEALSYAWGSTKDPSRVVVTVDHTYGFKNRALVSFPISRSISVTRNLAEALPYLRDATKPRTLWIDAICIDQKNGKEKGEQVSRMGEIFKSSSQVLVWLGPEMSASSAVIEFLNDLSCQISVDWATMYISSRPGAVKDWRRMVDSFYNSEQLVHGLSQLVIRPWFERLWVWQEIRAKDSALVMCSCDRILWQDLRSATQALLESGQRGNLSGPLSLLGSMADGGIGFQLDICTFLTWHSICADPRDRIFALKSLLNPIESDAIKPDYEKSTSEVYRDVVIEYALNLGRLDLLRLCDLSTKLEESPSWVPNWSSPKENLMVTGFHASARSTCEANVGMEIMEVAGTYCATVTQVDFLFDAGASNMEIVSKISEMVSLQNMNASYIGGGNMLSAYCRTLFEDIFSETYLPPRSDMPSFEHSKGILQAIVARNGDHGLQFTSEISNSVDFLRVILAGRTFFMTREGYIGTSVVEPRLGDQVVVLLGSDSPLLLRAARGSHQVVGECYVQGLMYAEALLGPMSEGWENIWRLSEALAAHYPAFVHRPSGRVQCEDPRLGQLPEGWCLKSNEAEDALPIYVNKRTGETCGKAYISDPRMTSEELRLRGVDMRTFRLV</sequence>
<dbReference type="PANTHER" id="PTHR24148">
    <property type="entry name" value="ANKYRIN REPEAT DOMAIN-CONTAINING PROTEIN 39 HOMOLOG-RELATED"/>
    <property type="match status" value="1"/>
</dbReference>
<keyword evidence="3" id="KW-1185">Reference proteome</keyword>
<name>A0AA39V3W2_9LECA</name>
<comment type="caution">
    <text evidence="2">The sequence shown here is derived from an EMBL/GenBank/DDBJ whole genome shotgun (WGS) entry which is preliminary data.</text>
</comment>
<gene>
    <name evidence="2" type="ORF">JMJ35_002311</name>
</gene>
<evidence type="ECO:0000313" key="3">
    <source>
        <dbReference type="Proteomes" id="UP001166286"/>
    </source>
</evidence>
<organism evidence="2 3">
    <name type="scientific">Cladonia borealis</name>
    <dbReference type="NCBI Taxonomy" id="184061"/>
    <lineage>
        <taxon>Eukaryota</taxon>
        <taxon>Fungi</taxon>
        <taxon>Dikarya</taxon>
        <taxon>Ascomycota</taxon>
        <taxon>Pezizomycotina</taxon>
        <taxon>Lecanoromycetes</taxon>
        <taxon>OSLEUM clade</taxon>
        <taxon>Lecanoromycetidae</taxon>
        <taxon>Lecanorales</taxon>
        <taxon>Lecanorineae</taxon>
        <taxon>Cladoniaceae</taxon>
        <taxon>Cladonia</taxon>
    </lineage>
</organism>
<dbReference type="InterPro" id="IPR010730">
    <property type="entry name" value="HET"/>
</dbReference>
<evidence type="ECO:0000313" key="2">
    <source>
        <dbReference type="EMBL" id="KAK0514932.1"/>
    </source>
</evidence>